<accession>A0A919RJ14</accession>
<protein>
    <submittedName>
        <fullName evidence="1">Uncharacterized protein</fullName>
    </submittedName>
</protein>
<organism evidence="1 2">
    <name type="scientific">Sinosporangium siamense</name>
    <dbReference type="NCBI Taxonomy" id="1367973"/>
    <lineage>
        <taxon>Bacteria</taxon>
        <taxon>Bacillati</taxon>
        <taxon>Actinomycetota</taxon>
        <taxon>Actinomycetes</taxon>
        <taxon>Streptosporangiales</taxon>
        <taxon>Streptosporangiaceae</taxon>
        <taxon>Sinosporangium</taxon>
    </lineage>
</organism>
<proteinExistence type="predicted"/>
<name>A0A919RJ14_9ACTN</name>
<dbReference type="Proteomes" id="UP000606172">
    <property type="component" value="Unassembled WGS sequence"/>
</dbReference>
<dbReference type="AlphaFoldDB" id="A0A919RJ14"/>
<evidence type="ECO:0000313" key="2">
    <source>
        <dbReference type="Proteomes" id="UP000606172"/>
    </source>
</evidence>
<keyword evidence="2" id="KW-1185">Reference proteome</keyword>
<dbReference type="RefSeq" id="WP_204029588.1">
    <property type="nucleotide sequence ID" value="NZ_BOOW01000031.1"/>
</dbReference>
<dbReference type="EMBL" id="BOOW01000031">
    <property type="protein sequence ID" value="GII94765.1"/>
    <property type="molecule type" value="Genomic_DNA"/>
</dbReference>
<sequence length="53" mass="5972">MIGLSSAIDHLADEDPADLPRAQLVEQLVELHRQMARLQVQIARRTWVRVPGA</sequence>
<gene>
    <name evidence="1" type="ORF">Ssi02_49960</name>
</gene>
<comment type="caution">
    <text evidence="1">The sequence shown here is derived from an EMBL/GenBank/DDBJ whole genome shotgun (WGS) entry which is preliminary data.</text>
</comment>
<reference evidence="1" key="1">
    <citation type="submission" date="2021-01" db="EMBL/GenBank/DDBJ databases">
        <title>Whole genome shotgun sequence of Sinosporangium siamense NBRC 109515.</title>
        <authorList>
            <person name="Komaki H."/>
            <person name="Tamura T."/>
        </authorList>
    </citation>
    <scope>NUCLEOTIDE SEQUENCE</scope>
    <source>
        <strain evidence="1">NBRC 109515</strain>
    </source>
</reference>
<evidence type="ECO:0000313" key="1">
    <source>
        <dbReference type="EMBL" id="GII94765.1"/>
    </source>
</evidence>